<evidence type="ECO:0000256" key="6">
    <source>
        <dbReference type="ARBA" id="ARBA00023136"/>
    </source>
</evidence>
<dbReference type="InterPro" id="IPR000515">
    <property type="entry name" value="MetI-like"/>
</dbReference>
<keyword evidence="10" id="KW-1185">Reference proteome</keyword>
<evidence type="ECO:0000256" key="3">
    <source>
        <dbReference type="ARBA" id="ARBA00022475"/>
    </source>
</evidence>
<feature type="transmembrane region" description="Helical" evidence="7">
    <location>
        <begin position="190"/>
        <end position="211"/>
    </location>
</feature>
<dbReference type="PANTHER" id="PTHR43744:SF12">
    <property type="entry name" value="ABC TRANSPORTER PERMEASE PROTEIN MG189-RELATED"/>
    <property type="match status" value="1"/>
</dbReference>
<evidence type="ECO:0000256" key="1">
    <source>
        <dbReference type="ARBA" id="ARBA00004651"/>
    </source>
</evidence>
<evidence type="ECO:0000256" key="2">
    <source>
        <dbReference type="ARBA" id="ARBA00022448"/>
    </source>
</evidence>
<keyword evidence="5 7" id="KW-1133">Transmembrane helix</keyword>
<gene>
    <name evidence="9" type="ORF">ACFY1D_17570</name>
</gene>
<dbReference type="Gene3D" id="1.10.3720.10">
    <property type="entry name" value="MetI-like"/>
    <property type="match status" value="1"/>
</dbReference>
<evidence type="ECO:0000313" key="9">
    <source>
        <dbReference type="EMBL" id="MFF4523207.1"/>
    </source>
</evidence>
<comment type="caution">
    <text evidence="9">The sequence shown here is derived from an EMBL/GenBank/DDBJ whole genome shotgun (WGS) entry which is preliminary data.</text>
</comment>
<feature type="transmembrane region" description="Helical" evidence="7">
    <location>
        <begin position="115"/>
        <end position="136"/>
    </location>
</feature>
<dbReference type="PANTHER" id="PTHR43744">
    <property type="entry name" value="ABC TRANSPORTER PERMEASE PROTEIN MG189-RELATED-RELATED"/>
    <property type="match status" value="1"/>
</dbReference>
<accession>A0ABW6UIH6</accession>
<evidence type="ECO:0000259" key="8">
    <source>
        <dbReference type="PROSITE" id="PS50928"/>
    </source>
</evidence>
<feature type="transmembrane region" description="Helical" evidence="7">
    <location>
        <begin position="142"/>
        <end position="162"/>
    </location>
</feature>
<organism evidence="9 10">
    <name type="scientific">Streptomyces bluensis</name>
    <dbReference type="NCBI Taxonomy" id="33897"/>
    <lineage>
        <taxon>Bacteria</taxon>
        <taxon>Bacillati</taxon>
        <taxon>Actinomycetota</taxon>
        <taxon>Actinomycetes</taxon>
        <taxon>Kitasatosporales</taxon>
        <taxon>Streptomycetaceae</taxon>
        <taxon>Streptomyces</taxon>
    </lineage>
</organism>
<dbReference type="RefSeq" id="WP_387887421.1">
    <property type="nucleotide sequence ID" value="NZ_JBIAWJ010000008.1"/>
</dbReference>
<proteinExistence type="inferred from homology"/>
<keyword evidence="6 7" id="KW-0472">Membrane</keyword>
<protein>
    <submittedName>
        <fullName evidence="9">Carbohydrate ABC transporter permease</fullName>
    </submittedName>
</protein>
<keyword evidence="4 7" id="KW-0812">Transmembrane</keyword>
<comment type="similarity">
    <text evidence="7">Belongs to the binding-protein-dependent transport system permease family.</text>
</comment>
<dbReference type="PROSITE" id="PS50928">
    <property type="entry name" value="ABC_TM1"/>
    <property type="match status" value="1"/>
</dbReference>
<dbReference type="SUPFAM" id="SSF161098">
    <property type="entry name" value="MetI-like"/>
    <property type="match status" value="1"/>
</dbReference>
<keyword evidence="3" id="KW-1003">Cell membrane</keyword>
<dbReference type="EMBL" id="JBIAWJ010000008">
    <property type="protein sequence ID" value="MFF4523207.1"/>
    <property type="molecule type" value="Genomic_DNA"/>
</dbReference>
<dbReference type="CDD" id="cd06261">
    <property type="entry name" value="TM_PBP2"/>
    <property type="match status" value="1"/>
</dbReference>
<evidence type="ECO:0000256" key="5">
    <source>
        <dbReference type="ARBA" id="ARBA00022989"/>
    </source>
</evidence>
<dbReference type="Proteomes" id="UP001602058">
    <property type="component" value="Unassembled WGS sequence"/>
</dbReference>
<feature type="transmembrane region" description="Helical" evidence="7">
    <location>
        <begin position="248"/>
        <end position="270"/>
    </location>
</feature>
<feature type="transmembrane region" description="Helical" evidence="7">
    <location>
        <begin position="21"/>
        <end position="39"/>
    </location>
</feature>
<sequence>MASLKGSRQQGSRQRGIALHLVLIVGLLLSVFPFYWAVIMSTHSSTEIFSYPPKLLPGSHFAENVRNLFDNIDFFGSMGNSLLVAGSVTVLVLFFDSLAAFVFAKFEFPGRRTLFALMMAIFMVPAQMAAIPQFVIMAKIGWIGSMTALVVPAAANAFGIFWMRQYMKGAIHDELLDASRIDGAGFLRQYWHVALPVVRPGLAFLGIFTFMGQWNDYAWPLIALTNPDNVTLQVALSQLNGTHGTTDYGMVMTGALLALVPLLIVFAVGARQIVADLGKGAIR</sequence>
<name>A0ABW6UIH6_9ACTN</name>
<evidence type="ECO:0000256" key="4">
    <source>
        <dbReference type="ARBA" id="ARBA00022692"/>
    </source>
</evidence>
<feature type="transmembrane region" description="Helical" evidence="7">
    <location>
        <begin position="82"/>
        <end position="103"/>
    </location>
</feature>
<reference evidence="9 10" key="1">
    <citation type="submission" date="2024-10" db="EMBL/GenBank/DDBJ databases">
        <title>The Natural Products Discovery Center: Release of the First 8490 Sequenced Strains for Exploring Actinobacteria Biosynthetic Diversity.</title>
        <authorList>
            <person name="Kalkreuter E."/>
            <person name="Kautsar S.A."/>
            <person name="Yang D."/>
            <person name="Bader C.D."/>
            <person name="Teijaro C.N."/>
            <person name="Fluegel L."/>
            <person name="Davis C.M."/>
            <person name="Simpson J.R."/>
            <person name="Lauterbach L."/>
            <person name="Steele A.D."/>
            <person name="Gui C."/>
            <person name="Meng S."/>
            <person name="Li G."/>
            <person name="Viehrig K."/>
            <person name="Ye F."/>
            <person name="Su P."/>
            <person name="Kiefer A.F."/>
            <person name="Nichols A."/>
            <person name="Cepeda A.J."/>
            <person name="Yan W."/>
            <person name="Fan B."/>
            <person name="Jiang Y."/>
            <person name="Adhikari A."/>
            <person name="Zheng C.-J."/>
            <person name="Schuster L."/>
            <person name="Cowan T.M."/>
            <person name="Smanski M.J."/>
            <person name="Chevrette M.G."/>
            <person name="De Carvalho L.P.S."/>
            <person name="Shen B."/>
        </authorList>
    </citation>
    <scope>NUCLEOTIDE SEQUENCE [LARGE SCALE GENOMIC DNA]</scope>
    <source>
        <strain evidence="9 10">NPDC001390</strain>
    </source>
</reference>
<dbReference type="InterPro" id="IPR035906">
    <property type="entry name" value="MetI-like_sf"/>
</dbReference>
<comment type="subcellular location">
    <subcellularLocation>
        <location evidence="1 7">Cell membrane</location>
        <topology evidence="1 7">Multi-pass membrane protein</topology>
    </subcellularLocation>
</comment>
<feature type="domain" description="ABC transmembrane type-1" evidence="8">
    <location>
        <begin position="78"/>
        <end position="269"/>
    </location>
</feature>
<evidence type="ECO:0000313" key="10">
    <source>
        <dbReference type="Proteomes" id="UP001602058"/>
    </source>
</evidence>
<dbReference type="Pfam" id="PF00528">
    <property type="entry name" value="BPD_transp_1"/>
    <property type="match status" value="1"/>
</dbReference>
<evidence type="ECO:0000256" key="7">
    <source>
        <dbReference type="RuleBase" id="RU363032"/>
    </source>
</evidence>
<keyword evidence="2 7" id="KW-0813">Transport</keyword>